<feature type="compositionally biased region" description="Basic and acidic residues" evidence="1">
    <location>
        <begin position="55"/>
        <end position="69"/>
    </location>
</feature>
<dbReference type="EMBL" id="KQ415954">
    <property type="protein sequence ID" value="KOF99451.1"/>
    <property type="molecule type" value="Genomic_DNA"/>
</dbReference>
<gene>
    <name evidence="2" type="ORF">OCBIM_22016090mg</name>
</gene>
<evidence type="ECO:0000313" key="2">
    <source>
        <dbReference type="EMBL" id="KOF99451.1"/>
    </source>
</evidence>
<feature type="region of interest" description="Disordered" evidence="1">
    <location>
        <begin position="55"/>
        <end position="75"/>
    </location>
</feature>
<sequence length="133" mass="15307">MAEIKINSMAFNVESFTYLRSSITLSNILDEISNHIIRESASYTQLHKRVWKESHLNPETKPDSKHRCTADTGSMDVSSECRTTAICGELTEGHRPSVRAKLRYKDTLKKSIRKCDIDEKRWDMDIMTVNEGK</sequence>
<organism evidence="2">
    <name type="scientific">Octopus bimaculoides</name>
    <name type="common">California two-spotted octopus</name>
    <dbReference type="NCBI Taxonomy" id="37653"/>
    <lineage>
        <taxon>Eukaryota</taxon>
        <taxon>Metazoa</taxon>
        <taxon>Spiralia</taxon>
        <taxon>Lophotrochozoa</taxon>
        <taxon>Mollusca</taxon>
        <taxon>Cephalopoda</taxon>
        <taxon>Coleoidea</taxon>
        <taxon>Octopodiformes</taxon>
        <taxon>Octopoda</taxon>
        <taxon>Incirrata</taxon>
        <taxon>Octopodidae</taxon>
        <taxon>Octopus</taxon>
    </lineage>
</organism>
<dbReference type="AlphaFoldDB" id="A0A0L8IDB8"/>
<accession>A0A0L8IDB8</accession>
<proteinExistence type="predicted"/>
<evidence type="ECO:0000256" key="1">
    <source>
        <dbReference type="SAM" id="MobiDB-lite"/>
    </source>
</evidence>
<protein>
    <submittedName>
        <fullName evidence="2">Uncharacterized protein</fullName>
    </submittedName>
</protein>
<name>A0A0L8IDB8_OCTBM</name>
<reference evidence="2" key="1">
    <citation type="submission" date="2015-07" db="EMBL/GenBank/DDBJ databases">
        <title>MeaNS - Measles Nucleotide Surveillance Program.</title>
        <authorList>
            <person name="Tran T."/>
            <person name="Druce J."/>
        </authorList>
    </citation>
    <scope>NUCLEOTIDE SEQUENCE</scope>
    <source>
        <strain evidence="2">UCB-OBI-ISO-001</strain>
        <tissue evidence="2">Gonad</tissue>
    </source>
</reference>